<evidence type="ECO:0000313" key="2">
    <source>
        <dbReference type="Proteomes" id="UP000670092"/>
    </source>
</evidence>
<accession>A0A8H7Z2W4</accession>
<evidence type="ECO:0000313" key="1">
    <source>
        <dbReference type="EMBL" id="KAG5300134.1"/>
    </source>
</evidence>
<proteinExistence type="predicted"/>
<dbReference type="Proteomes" id="UP000670092">
    <property type="component" value="Unassembled WGS sequence"/>
</dbReference>
<name>A0A8H7Z2W4_AJECA</name>
<dbReference type="OrthoDB" id="10568348at2759"/>
<reference evidence="1 2" key="1">
    <citation type="submission" date="2021-01" db="EMBL/GenBank/DDBJ databases">
        <title>Chromosome-level genome assembly of a human fungal pathogen reveals clustering of transcriptionally co-regulated genes.</title>
        <authorList>
            <person name="Voorhies M."/>
            <person name="Cohen S."/>
            <person name="Shea T.P."/>
            <person name="Petrus S."/>
            <person name="Munoz J.F."/>
            <person name="Poplawski S."/>
            <person name="Goldman W.E."/>
            <person name="Michael T."/>
            <person name="Cuomo C.A."/>
            <person name="Sil A."/>
            <person name="Beyhan S."/>
        </authorList>
    </citation>
    <scope>NUCLEOTIDE SEQUENCE [LARGE SCALE GENOMIC DNA]</scope>
    <source>
        <strain evidence="1 2">G184AR</strain>
    </source>
</reference>
<sequence>MWEKMGLLAIRVTRNWISLIQHSDSSSRAPLRSYLDFVTRIVALRPVPARLLSLYYSGAQFDIPGNIFLY</sequence>
<gene>
    <name evidence="1" type="ORF">I7I52_10675</name>
</gene>
<dbReference type="EMBL" id="JAEVHI010000002">
    <property type="protein sequence ID" value="KAG5300134.1"/>
    <property type="molecule type" value="Genomic_DNA"/>
</dbReference>
<protein>
    <submittedName>
        <fullName evidence="1">Uncharacterized protein</fullName>
    </submittedName>
</protein>
<comment type="caution">
    <text evidence="1">The sequence shown here is derived from an EMBL/GenBank/DDBJ whole genome shotgun (WGS) entry which is preliminary data.</text>
</comment>
<dbReference type="VEuPathDB" id="FungiDB:I7I52_10675"/>
<organism evidence="1 2">
    <name type="scientific">Ajellomyces capsulatus</name>
    <name type="common">Darling's disease fungus</name>
    <name type="synonym">Histoplasma capsulatum</name>
    <dbReference type="NCBI Taxonomy" id="5037"/>
    <lineage>
        <taxon>Eukaryota</taxon>
        <taxon>Fungi</taxon>
        <taxon>Dikarya</taxon>
        <taxon>Ascomycota</taxon>
        <taxon>Pezizomycotina</taxon>
        <taxon>Eurotiomycetes</taxon>
        <taxon>Eurotiomycetidae</taxon>
        <taxon>Onygenales</taxon>
        <taxon>Ajellomycetaceae</taxon>
        <taxon>Histoplasma</taxon>
    </lineage>
</organism>
<dbReference type="AlphaFoldDB" id="A0A8H7Z2W4"/>